<dbReference type="GeneID" id="95987292"/>
<keyword evidence="2" id="KW-0472">Membrane</keyword>
<evidence type="ECO:0000313" key="5">
    <source>
        <dbReference type="EMBL" id="KAL1406840.1"/>
    </source>
</evidence>
<dbReference type="Pfam" id="PF23190">
    <property type="entry name" value="LHD_TRPY1"/>
    <property type="match status" value="1"/>
</dbReference>
<proteinExistence type="predicted"/>
<evidence type="ECO:0000256" key="1">
    <source>
        <dbReference type="SAM" id="MobiDB-lite"/>
    </source>
</evidence>
<feature type="transmembrane region" description="Helical" evidence="2">
    <location>
        <begin position="354"/>
        <end position="377"/>
    </location>
</feature>
<sequence>MTTPAQSGNGAAASGTVAVTTVVETTSAVAAPSSPLIGGAITDTEDDGTTVFELVHALHTAITAAIDTPMTWEELKSPSVNYTLVKPIVQQFMPTEDDEDDTDADSLGGVLYAIFANRVQFINLGEEDLSWAPLQNSRALFCELLAIKILRTSPTVQDEAELCSELVRTWSALEGAPARVIASLHDGEKLVKTRTSALDLAIVSGSKKFLSQPLVQHLITLIYDGDLIYAPVSSNALIADNLSVPTPARRRHTHRATTNTEEDDEEECNQPVEVYAYNPYKAGWLDYQRLRVPKWRRWIEFLSLTALITLFLLTLSTRRVRHPIHFTNVEILFIAYTFGFILDEFAASKEHGLSVYLASVWNTFDLTFIGIFLTYVFLRLRSLWTHDASTADLGYDILSLGACILFPRLAFILIQDNVVLLALRGMIATFFGFMALIAIAFSGIFFCLWTMGKENPHINTGRIFGLMFSTWFGGSSSVFGFERVRPEEIHPTLGPGVLFAYALLCGLFLVPMLTSLLSNKFSAVRSNANEEYLFQRVVTTVEGVKSDAIFSYLPPFNIGALIILLPLGEFASPQTLHRVNVFLIRLTNFPLLFLISAYERSRYRALRRAVRLGERGVHPEKNSWTDTFLGGGAQSVITAAFEVAPPVVKQESPTSASPTKAGADVKPGKDVLGSAAKNGKNKAAPPPLSLTPSKAVSHGLESPLGRLFRQDRSSAATVTVTAEEWAEVRDSQKRLEEMLEKVLAVTGAAK</sequence>
<dbReference type="PANTHER" id="PTHR35859">
    <property type="entry name" value="NONSELECTIVE CATION CHANNEL PROTEIN"/>
    <property type="match status" value="1"/>
</dbReference>
<feature type="transmembrane region" description="Helical" evidence="2">
    <location>
        <begin position="298"/>
        <end position="317"/>
    </location>
</feature>
<dbReference type="RefSeq" id="XP_069206784.1">
    <property type="nucleotide sequence ID" value="XM_069354713.1"/>
</dbReference>
<evidence type="ECO:0000313" key="6">
    <source>
        <dbReference type="Proteomes" id="UP001565368"/>
    </source>
</evidence>
<feature type="region of interest" description="Disordered" evidence="1">
    <location>
        <begin position="649"/>
        <end position="696"/>
    </location>
</feature>
<feature type="transmembrane region" description="Helical" evidence="2">
    <location>
        <begin position="463"/>
        <end position="481"/>
    </location>
</feature>
<feature type="domain" description="Calcium channel YVC1-like C-terminal transmembrane" evidence="4">
    <location>
        <begin position="305"/>
        <end position="601"/>
    </location>
</feature>
<keyword evidence="2" id="KW-1133">Transmembrane helix</keyword>
<dbReference type="EMBL" id="JBBXJM010000005">
    <property type="protein sequence ID" value="KAL1406840.1"/>
    <property type="molecule type" value="Genomic_DNA"/>
</dbReference>
<dbReference type="PANTHER" id="PTHR35859:SF6">
    <property type="entry name" value="ION TRANSPORT DOMAIN-CONTAINING PROTEIN"/>
    <property type="match status" value="1"/>
</dbReference>
<gene>
    <name evidence="5" type="ORF">Q8F55_006249</name>
</gene>
<reference evidence="5 6" key="1">
    <citation type="submission" date="2023-08" db="EMBL/GenBank/DDBJ databases">
        <title>Annotated Genome Sequence of Vanrija albida AlHP1.</title>
        <authorList>
            <person name="Herzog R."/>
        </authorList>
    </citation>
    <scope>NUCLEOTIDE SEQUENCE [LARGE SCALE GENOMIC DNA]</scope>
    <source>
        <strain evidence="5 6">AlHP1</strain>
    </source>
</reference>
<feature type="domain" description="YVC1 N-terminal linker helical" evidence="3">
    <location>
        <begin position="51"/>
        <end position="230"/>
    </location>
</feature>
<evidence type="ECO:0000256" key="2">
    <source>
        <dbReference type="SAM" id="Phobius"/>
    </source>
</evidence>
<dbReference type="InterPro" id="IPR056336">
    <property type="entry name" value="YVC1_C"/>
</dbReference>
<evidence type="ECO:0000259" key="3">
    <source>
        <dbReference type="Pfam" id="PF23190"/>
    </source>
</evidence>
<feature type="transmembrane region" description="Helical" evidence="2">
    <location>
        <begin position="323"/>
        <end position="342"/>
    </location>
</feature>
<organism evidence="5 6">
    <name type="scientific">Vanrija albida</name>
    <dbReference type="NCBI Taxonomy" id="181172"/>
    <lineage>
        <taxon>Eukaryota</taxon>
        <taxon>Fungi</taxon>
        <taxon>Dikarya</taxon>
        <taxon>Basidiomycota</taxon>
        <taxon>Agaricomycotina</taxon>
        <taxon>Tremellomycetes</taxon>
        <taxon>Trichosporonales</taxon>
        <taxon>Trichosporonaceae</taxon>
        <taxon>Vanrija</taxon>
    </lineage>
</organism>
<protein>
    <recommendedName>
        <fullName evidence="7">Ion transport domain-containing protein</fullName>
    </recommendedName>
</protein>
<evidence type="ECO:0008006" key="7">
    <source>
        <dbReference type="Google" id="ProtNLM"/>
    </source>
</evidence>
<comment type="caution">
    <text evidence="5">The sequence shown here is derived from an EMBL/GenBank/DDBJ whole genome shotgun (WGS) entry which is preliminary data.</text>
</comment>
<feature type="transmembrane region" description="Helical" evidence="2">
    <location>
        <begin position="493"/>
        <end position="513"/>
    </location>
</feature>
<dbReference type="InterPro" id="IPR052971">
    <property type="entry name" value="TRP_calcium_channel"/>
</dbReference>
<dbReference type="Proteomes" id="UP001565368">
    <property type="component" value="Unassembled WGS sequence"/>
</dbReference>
<feature type="transmembrane region" description="Helical" evidence="2">
    <location>
        <begin position="397"/>
        <end position="414"/>
    </location>
</feature>
<feature type="transmembrane region" description="Helical" evidence="2">
    <location>
        <begin position="426"/>
        <end position="451"/>
    </location>
</feature>
<evidence type="ECO:0000259" key="4">
    <source>
        <dbReference type="Pfam" id="PF23317"/>
    </source>
</evidence>
<dbReference type="Pfam" id="PF23317">
    <property type="entry name" value="YVC1_C"/>
    <property type="match status" value="1"/>
</dbReference>
<keyword evidence="2" id="KW-0812">Transmembrane</keyword>
<feature type="transmembrane region" description="Helical" evidence="2">
    <location>
        <begin position="579"/>
        <end position="598"/>
    </location>
</feature>
<keyword evidence="6" id="KW-1185">Reference proteome</keyword>
<dbReference type="InterPro" id="IPR056337">
    <property type="entry name" value="LHD_YVC1"/>
</dbReference>
<name>A0ABR3PWN1_9TREE</name>
<accession>A0ABR3PWN1</accession>
<feature type="transmembrane region" description="Helical" evidence="2">
    <location>
        <begin position="549"/>
        <end position="567"/>
    </location>
</feature>